<dbReference type="GO" id="GO:0008888">
    <property type="term" value="F:glycerol dehydrogenase (NAD+) activity"/>
    <property type="evidence" value="ECO:0007669"/>
    <property type="project" value="UniProtKB-EC"/>
</dbReference>
<evidence type="ECO:0000256" key="1">
    <source>
        <dbReference type="ARBA" id="ARBA00022723"/>
    </source>
</evidence>
<dbReference type="PANTHER" id="PTHR43616">
    <property type="entry name" value="GLYCEROL DEHYDROGENASE"/>
    <property type="match status" value="1"/>
</dbReference>
<evidence type="ECO:0000313" key="14">
    <source>
        <dbReference type="Proteomes" id="UP000195141"/>
    </source>
</evidence>
<feature type="binding site" evidence="10">
    <location>
        <position position="37"/>
    </location>
    <ligand>
        <name>NAD(+)</name>
        <dbReference type="ChEBI" id="CHEBI:57540"/>
    </ligand>
</feature>
<comment type="pathway">
    <text evidence="4">Polyol metabolism; glycerol fermentation; glycerone phosphate from glycerol (oxidative route): step 1/2.</text>
</comment>
<dbReference type="EC" id="1.1.1.6" evidence="5"/>
<dbReference type="OrthoDB" id="5198708at2"/>
<reference evidence="12" key="1">
    <citation type="submission" date="2017-05" db="EMBL/GenBank/DDBJ databases">
        <title>The Genome Sequence of Enterococcus sp. 9E7_DIV0242.</title>
        <authorList>
            <consortium name="The Broad Institute Genomics Platform"/>
            <consortium name="The Broad Institute Genomic Center for Infectious Diseases"/>
            <person name="Earl A."/>
            <person name="Manson A."/>
            <person name="Schwartman J."/>
            <person name="Gilmore M."/>
            <person name="Abouelleil A."/>
            <person name="Cao P."/>
            <person name="Chapman S."/>
            <person name="Cusick C."/>
            <person name="Shea T."/>
            <person name="Young S."/>
            <person name="Neafsey D."/>
            <person name="Nusbaum C."/>
            <person name="Birren B."/>
        </authorList>
    </citation>
    <scope>NUCLEOTIDE SEQUENCE [LARGE SCALE GENOMIC DNA]</scope>
    <source>
        <strain evidence="12">9E7_DIV0242</strain>
    </source>
</reference>
<dbReference type="GO" id="GO:0046872">
    <property type="term" value="F:metal ion binding"/>
    <property type="evidence" value="ECO:0007669"/>
    <property type="project" value="UniProtKB-KW"/>
</dbReference>
<dbReference type="CDD" id="cd08170">
    <property type="entry name" value="GlyDH"/>
    <property type="match status" value="1"/>
</dbReference>
<dbReference type="GO" id="GO:0005829">
    <property type="term" value="C:cytosol"/>
    <property type="evidence" value="ECO:0007669"/>
    <property type="project" value="TreeGrafter"/>
</dbReference>
<organism evidence="12">
    <name type="scientific">Candidatus Enterococcus clewellii</name>
    <dbReference type="NCBI Taxonomy" id="1834193"/>
    <lineage>
        <taxon>Bacteria</taxon>
        <taxon>Bacillati</taxon>
        <taxon>Bacillota</taxon>
        <taxon>Bacilli</taxon>
        <taxon>Lactobacillales</taxon>
        <taxon>Enterococcaceae</taxon>
        <taxon>Enterococcus</taxon>
    </lineage>
</organism>
<sequence length="365" mass="39499">MEKLFISPSKYVQGEQVLQQSADYLKGLGNTLLLLTDSFVWDMMGSNYEEYLKRAGLSVASVIFSGEVSPEAIQEVTETSEAKGAEVLVALGGGKIIDLGKAIAAKQQLKLAILPTTASTDAPTSSVSVIYEADGRFRNYEFYQKNPDLILVDTAVIVNAPARLLAAGIADGLSTAIEARAVWKKQGQNILGKAPTLTSLAIAEKCEEILFSYGLQAIEDNRNKTVTPAFDAVVEANTLMSGLGFESGGLAAAHALHNGFSAIHGKADQLMHGEKVAFTTLVQLVLEEQPEAVLKRHVDFYRKLELPTTCEEMGLDPKDEQQLLAIARQSMVKGDSLQQMPMVLTEQAIIEGIRKLESFISANYS</sequence>
<evidence type="ECO:0000256" key="7">
    <source>
        <dbReference type="ARBA" id="ARBA00049006"/>
    </source>
</evidence>
<keyword evidence="3 10" id="KW-0520">NAD</keyword>
<dbReference type="Proteomes" id="UP000195141">
    <property type="component" value="Chromosome"/>
</dbReference>
<dbReference type="InterPro" id="IPR016205">
    <property type="entry name" value="Glycerol_DH"/>
</dbReference>
<dbReference type="AlphaFoldDB" id="A0A242K6H1"/>
<evidence type="ECO:0000259" key="11">
    <source>
        <dbReference type="Pfam" id="PF00465"/>
    </source>
</evidence>
<evidence type="ECO:0000313" key="13">
    <source>
        <dbReference type="EMBL" id="WYJ92116.1"/>
    </source>
</evidence>
<evidence type="ECO:0000256" key="6">
    <source>
        <dbReference type="ARBA" id="ARBA00040132"/>
    </source>
</evidence>
<dbReference type="SUPFAM" id="SSF56796">
    <property type="entry name" value="Dehydroquinate synthase-like"/>
    <property type="match status" value="1"/>
</dbReference>
<feature type="binding site" evidence="10">
    <location>
        <position position="125"/>
    </location>
    <ligand>
        <name>NAD(+)</name>
        <dbReference type="ChEBI" id="CHEBI:57540"/>
    </ligand>
</feature>
<evidence type="ECO:0000256" key="4">
    <source>
        <dbReference type="ARBA" id="ARBA00037918"/>
    </source>
</evidence>
<dbReference type="EMBL" id="CP147247">
    <property type="protein sequence ID" value="WYJ92116.1"/>
    <property type="molecule type" value="Genomic_DNA"/>
</dbReference>
<proteinExistence type="predicted"/>
<dbReference type="Gene3D" id="1.20.1090.10">
    <property type="entry name" value="Dehydroquinate synthase-like - alpha domain"/>
    <property type="match status" value="1"/>
</dbReference>
<keyword evidence="14" id="KW-1185">Reference proteome</keyword>
<feature type="binding site" evidence="10">
    <location>
        <begin position="116"/>
        <end position="119"/>
    </location>
    <ligand>
        <name>NAD(+)</name>
        <dbReference type="ChEBI" id="CHEBI:57540"/>
    </ligand>
</feature>
<dbReference type="PIRSF" id="PIRSF000112">
    <property type="entry name" value="Glycerol_dehydrogenase"/>
    <property type="match status" value="1"/>
</dbReference>
<feature type="binding site" evidence="9">
    <location>
        <position position="121"/>
    </location>
    <ligand>
        <name>glycerol</name>
        <dbReference type="ChEBI" id="CHEBI:17754"/>
    </ligand>
</feature>
<evidence type="ECO:0000256" key="2">
    <source>
        <dbReference type="ARBA" id="ARBA00023002"/>
    </source>
</evidence>
<evidence type="ECO:0000256" key="5">
    <source>
        <dbReference type="ARBA" id="ARBA00039147"/>
    </source>
</evidence>
<feature type="binding site" evidence="8">
    <location>
        <position position="171"/>
    </location>
    <ligand>
        <name>glycerol</name>
        <dbReference type="ChEBI" id="CHEBI:17754"/>
    </ligand>
</feature>
<dbReference type="RefSeq" id="WP_086349088.1">
    <property type="nucleotide sequence ID" value="NZ_CP147247.1"/>
</dbReference>
<keyword evidence="8" id="KW-0862">Zinc</keyword>
<dbReference type="InterPro" id="IPR001670">
    <property type="entry name" value="ADH_Fe/GldA"/>
</dbReference>
<accession>A0A242K6H1</accession>
<reference evidence="13" key="3">
    <citation type="submission" date="2024-03" db="EMBL/GenBank/DDBJ databases">
        <title>The Genome Sequence of Enterococcus sp. DIV0242b.</title>
        <authorList>
            <consortium name="The Broad Institute Genomics Platform"/>
            <consortium name="The Broad Institute Microbial Omics Core"/>
            <consortium name="The Broad Institute Genomic Center for Infectious Diseases"/>
            <person name="Earl A."/>
            <person name="Manson A."/>
            <person name="Gilmore M."/>
            <person name="Schwartman J."/>
            <person name="Shea T."/>
            <person name="Abouelleil A."/>
            <person name="Cao P."/>
            <person name="Chapman S."/>
            <person name="Cusick C."/>
            <person name="Young S."/>
            <person name="Neafsey D."/>
            <person name="Nusbaum C."/>
            <person name="Birren B."/>
        </authorList>
    </citation>
    <scope>NUCLEOTIDE SEQUENCE</scope>
    <source>
        <strain evidence="13">9E7_DIV0242</strain>
    </source>
</reference>
<reference evidence="13" key="2">
    <citation type="submission" date="2017-05" db="EMBL/GenBank/DDBJ databases">
        <authorList>
            <consortium name="The Broad Institute Genomics Platform"/>
            <consortium name="The Broad Institute Genomic Center for Infectious Diseases"/>
            <person name="Earl A."/>
            <person name="Manson A."/>
            <person name="Schwartman J."/>
            <person name="Gilmore M."/>
            <person name="Abouelleil A."/>
            <person name="Cao P."/>
            <person name="Chapman S."/>
            <person name="Cusick C."/>
            <person name="Shea T."/>
            <person name="Young S."/>
            <person name="Neafsey D."/>
            <person name="Nusbaum C."/>
            <person name="Birren B."/>
        </authorList>
    </citation>
    <scope>NUCLEOTIDE SEQUENCE</scope>
    <source>
        <strain evidence="13">9E7_DIV0242</strain>
    </source>
</reference>
<comment type="cofactor">
    <cofactor evidence="8">
        <name>Zn(2+)</name>
        <dbReference type="ChEBI" id="CHEBI:29105"/>
    </cofactor>
    <text evidence="8">Binds 1 zinc ion per subunit.</text>
</comment>
<keyword evidence="2" id="KW-0560">Oxidoreductase</keyword>
<evidence type="ECO:0000313" key="12">
    <source>
        <dbReference type="EMBL" id="OTP15804.1"/>
    </source>
</evidence>
<evidence type="ECO:0000256" key="10">
    <source>
        <dbReference type="PIRSR" id="PIRSR000112-3"/>
    </source>
</evidence>
<gene>
    <name evidence="12" type="ORF">A5888_002018</name>
    <name evidence="13" type="ORF">A5888_003889</name>
</gene>
<feature type="binding site" evidence="8">
    <location>
        <position position="254"/>
    </location>
    <ligand>
        <name>glycerol</name>
        <dbReference type="ChEBI" id="CHEBI:17754"/>
    </ligand>
</feature>
<evidence type="ECO:0000256" key="8">
    <source>
        <dbReference type="PIRSR" id="PIRSR000112-1"/>
    </source>
</evidence>
<evidence type="ECO:0000256" key="3">
    <source>
        <dbReference type="ARBA" id="ARBA00023027"/>
    </source>
</evidence>
<dbReference type="EMBL" id="NGMM01000003">
    <property type="protein sequence ID" value="OTP15804.1"/>
    <property type="molecule type" value="Genomic_DNA"/>
</dbReference>
<dbReference type="Gene3D" id="3.40.50.1970">
    <property type="match status" value="1"/>
</dbReference>
<comment type="catalytic activity">
    <reaction evidence="7">
        <text>glycerol + NAD(+) = dihydroxyacetone + NADH + H(+)</text>
        <dbReference type="Rhea" id="RHEA:13769"/>
        <dbReference type="ChEBI" id="CHEBI:15378"/>
        <dbReference type="ChEBI" id="CHEBI:16016"/>
        <dbReference type="ChEBI" id="CHEBI:17754"/>
        <dbReference type="ChEBI" id="CHEBI:57540"/>
        <dbReference type="ChEBI" id="CHEBI:57945"/>
        <dbReference type="EC" id="1.1.1.6"/>
    </reaction>
</comment>
<evidence type="ECO:0000256" key="9">
    <source>
        <dbReference type="PIRSR" id="PIRSR000112-2"/>
    </source>
</evidence>
<protein>
    <recommendedName>
        <fullName evidence="6">Glycerol dehydrogenase</fullName>
        <ecNumber evidence="5">1.1.1.6</ecNumber>
    </recommendedName>
</protein>
<name>A0A242K6H1_9ENTE</name>
<keyword evidence="1 8" id="KW-0479">Metal-binding</keyword>
<feature type="domain" description="Alcohol dehydrogenase iron-type/glycerol dehydrogenase GldA" evidence="11">
    <location>
        <begin position="8"/>
        <end position="154"/>
    </location>
</feature>
<dbReference type="Pfam" id="PF00465">
    <property type="entry name" value="Fe-ADH"/>
    <property type="match status" value="1"/>
</dbReference>
<dbReference type="PANTHER" id="PTHR43616:SF5">
    <property type="entry name" value="GLYCEROL DEHYDROGENASE 1"/>
    <property type="match status" value="1"/>
</dbReference>
<feature type="binding site" evidence="10">
    <location>
        <position position="131"/>
    </location>
    <ligand>
        <name>NAD(+)</name>
        <dbReference type="ChEBI" id="CHEBI:57540"/>
    </ligand>
</feature>
<dbReference type="NCBIfam" id="NF006941">
    <property type="entry name" value="PRK09423.1"/>
    <property type="match status" value="1"/>
</dbReference>
<feature type="binding site" evidence="10">
    <location>
        <begin position="94"/>
        <end position="98"/>
    </location>
    <ligand>
        <name>NAD(+)</name>
        <dbReference type="ChEBI" id="CHEBI:57540"/>
    </ligand>
</feature>
<feature type="binding site" evidence="8">
    <location>
        <position position="272"/>
    </location>
    <ligand>
        <name>glycerol</name>
        <dbReference type="ChEBI" id="CHEBI:17754"/>
    </ligand>
</feature>